<dbReference type="PANTHER" id="PTHR34199:SF4">
    <property type="entry name" value="ARM REPEAT SUPERFAMILY PROTEIN"/>
    <property type="match status" value="1"/>
</dbReference>
<organism evidence="3 4">
    <name type="scientific">Rhizophlyctis rosea</name>
    <dbReference type="NCBI Taxonomy" id="64517"/>
    <lineage>
        <taxon>Eukaryota</taxon>
        <taxon>Fungi</taxon>
        <taxon>Fungi incertae sedis</taxon>
        <taxon>Chytridiomycota</taxon>
        <taxon>Chytridiomycota incertae sedis</taxon>
        <taxon>Chytridiomycetes</taxon>
        <taxon>Rhizophlyctidales</taxon>
        <taxon>Rhizophlyctidaceae</taxon>
        <taxon>Rhizophlyctis</taxon>
    </lineage>
</organism>
<feature type="region of interest" description="Disordered" evidence="1">
    <location>
        <begin position="779"/>
        <end position="810"/>
    </location>
</feature>
<gene>
    <name evidence="3" type="primary">MON2</name>
    <name evidence="3" type="ORF">HK097_010082</name>
</gene>
<feature type="domain" description="Mon2 C-terminal" evidence="2">
    <location>
        <begin position="318"/>
        <end position="398"/>
    </location>
</feature>
<dbReference type="SUPFAM" id="SSF48371">
    <property type="entry name" value="ARM repeat"/>
    <property type="match status" value="1"/>
</dbReference>
<keyword evidence="4" id="KW-1185">Reference proteome</keyword>
<evidence type="ECO:0000313" key="3">
    <source>
        <dbReference type="EMBL" id="KAJ3055561.1"/>
    </source>
</evidence>
<name>A0AAD5SIS5_9FUNG</name>
<feature type="domain" description="Mon2 C-terminal" evidence="2">
    <location>
        <begin position="581"/>
        <end position="751"/>
    </location>
</feature>
<comment type="caution">
    <text evidence="3">The sequence shown here is derived from an EMBL/GenBank/DDBJ whole genome shotgun (WGS) entry which is preliminary data.</text>
</comment>
<evidence type="ECO:0000259" key="2">
    <source>
        <dbReference type="Pfam" id="PF16206"/>
    </source>
</evidence>
<dbReference type="InterPro" id="IPR032817">
    <property type="entry name" value="Mon2_C"/>
</dbReference>
<feature type="domain" description="Mon2 C-terminal" evidence="2">
    <location>
        <begin position="92"/>
        <end position="267"/>
    </location>
</feature>
<dbReference type="PANTHER" id="PTHR34199">
    <property type="entry name" value="NUMOD3 MOTIF FAMILY PROTEIN, EXPRESSED"/>
    <property type="match status" value="1"/>
</dbReference>
<sequence length="857" mass="91661">LAVDVQKAGLETLNKVLQTSGQNLSASWGLVFDVVRSVTDRRRTPHKIELKSGEGVVVDGEGAAPSIEALPTSAKAGALVRVAFPSLQLICTDFLSLLPPTVLHTCIEALGSFGSQADDLNISLTAVGLMWQISDFVLTKRQELEEGGIIRNQSFANGEDVQKEGHEEGLQASPSVASDGALSRARSSSLEALRGPTTTRTMDTLWMLLLGHLSQLCSDPRPEVRNSANQTLFRTIGMNGQRLILDAWKECIWNVLFPLLERIKMITERSELATKLGSVAAYGGSPETPVAGSPQKNKLLAAVGASAASPTVSTPVTAAAVVHHSRDTISKQWDETKVITLAGVTKCFLDFLPVLVELGEGFDRAWSLFLDYLKGWCLTGSPEVAMAGIKSLKTLVQYPKGENGVPEIVQKKVLDLWRVVWDVWEGIGVGLIQGADENAGLSTPGGGRVVVGSGGIGADMKILHGSFTQDCINAYAGIVPDLYDVIRSTFGLFELKKLLNVLSHLLLYHTNPQPGATLTKIRADQINDLETLSPFQSTVLDLITGDTIAVKDMKGGPELVISTVAHFVTLPFVRGSAPAVELEVKGFTYIAMAKRSMQCLAELYEKYGKLKSVYSSGAFERTVEGLGVPMRAKYDCPNVGNKDSTPLWKVAASICLTILGVGLGALGGFVEELPLEISTTIYSRLLDTLEGFLLPARDPPSTSSVEELSANEAFDISVLTTVETDILMHIGKSHVPEALIKRLVEIIRRGTKLYSTHLEPEPAVGSLTVGMGLGAKSKSWTDVGGGTDEEEESAEGAAVGGGERTNVTVKSPALGSDVKPVPREQYALNCFDTLFSICSDAKDGEKVGQVIATLVHG</sequence>
<dbReference type="Proteomes" id="UP001212841">
    <property type="component" value="Unassembled WGS sequence"/>
</dbReference>
<evidence type="ECO:0000256" key="1">
    <source>
        <dbReference type="SAM" id="MobiDB-lite"/>
    </source>
</evidence>
<protein>
    <submittedName>
        <fullName evidence="3">Endocytosis and vacuole integrity protein</fullName>
    </submittedName>
</protein>
<accession>A0AAD5SIS5</accession>
<feature type="non-terminal residue" evidence="3">
    <location>
        <position position="1"/>
    </location>
</feature>
<dbReference type="Pfam" id="PF16206">
    <property type="entry name" value="Mon2_C"/>
    <property type="match status" value="3"/>
</dbReference>
<dbReference type="EMBL" id="JADGJD010000072">
    <property type="protein sequence ID" value="KAJ3055561.1"/>
    <property type="molecule type" value="Genomic_DNA"/>
</dbReference>
<reference evidence="3" key="1">
    <citation type="submission" date="2020-05" db="EMBL/GenBank/DDBJ databases">
        <title>Phylogenomic resolution of chytrid fungi.</title>
        <authorList>
            <person name="Stajich J.E."/>
            <person name="Amses K."/>
            <person name="Simmons R."/>
            <person name="Seto K."/>
            <person name="Myers J."/>
            <person name="Bonds A."/>
            <person name="Quandt C.A."/>
            <person name="Barry K."/>
            <person name="Liu P."/>
            <person name="Grigoriev I."/>
            <person name="Longcore J.E."/>
            <person name="James T.Y."/>
        </authorList>
    </citation>
    <scope>NUCLEOTIDE SEQUENCE</scope>
    <source>
        <strain evidence="3">JEL0318</strain>
    </source>
</reference>
<dbReference type="AlphaFoldDB" id="A0AAD5SIS5"/>
<dbReference type="InterPro" id="IPR016024">
    <property type="entry name" value="ARM-type_fold"/>
</dbReference>
<proteinExistence type="predicted"/>
<evidence type="ECO:0000313" key="4">
    <source>
        <dbReference type="Proteomes" id="UP001212841"/>
    </source>
</evidence>